<organism evidence="1 2">
    <name type="scientific">Racocetra persica</name>
    <dbReference type="NCBI Taxonomy" id="160502"/>
    <lineage>
        <taxon>Eukaryota</taxon>
        <taxon>Fungi</taxon>
        <taxon>Fungi incertae sedis</taxon>
        <taxon>Mucoromycota</taxon>
        <taxon>Glomeromycotina</taxon>
        <taxon>Glomeromycetes</taxon>
        <taxon>Diversisporales</taxon>
        <taxon>Gigasporaceae</taxon>
        <taxon>Racocetra</taxon>
    </lineage>
</organism>
<keyword evidence="2" id="KW-1185">Reference proteome</keyword>
<proteinExistence type="predicted"/>
<protein>
    <submittedName>
        <fullName evidence="1">534_t:CDS:1</fullName>
    </submittedName>
</protein>
<dbReference type="Proteomes" id="UP000789920">
    <property type="component" value="Unassembled WGS sequence"/>
</dbReference>
<accession>A0ACA9SK93</accession>
<comment type="caution">
    <text evidence="1">The sequence shown here is derived from an EMBL/GenBank/DDBJ whole genome shotgun (WGS) entry which is preliminary data.</text>
</comment>
<feature type="non-terminal residue" evidence="1">
    <location>
        <position position="65"/>
    </location>
</feature>
<reference evidence="1" key="1">
    <citation type="submission" date="2021-06" db="EMBL/GenBank/DDBJ databases">
        <authorList>
            <person name="Kallberg Y."/>
            <person name="Tangrot J."/>
            <person name="Rosling A."/>
        </authorList>
    </citation>
    <scope>NUCLEOTIDE SEQUENCE</scope>
    <source>
        <strain evidence="1">MA461A</strain>
    </source>
</reference>
<dbReference type="EMBL" id="CAJVQC010133973">
    <property type="protein sequence ID" value="CAG8842367.1"/>
    <property type="molecule type" value="Genomic_DNA"/>
</dbReference>
<sequence>IGVLLWELTIGNTQTYTDLYKKCWSTEPDEHPALVDILQNLNQLSEENCVEFITNIINIDAHSSE</sequence>
<gene>
    <name evidence="1" type="ORF">RPERSI_LOCUS32289</name>
</gene>
<evidence type="ECO:0000313" key="2">
    <source>
        <dbReference type="Proteomes" id="UP000789920"/>
    </source>
</evidence>
<evidence type="ECO:0000313" key="1">
    <source>
        <dbReference type="EMBL" id="CAG8842367.1"/>
    </source>
</evidence>
<feature type="non-terminal residue" evidence="1">
    <location>
        <position position="1"/>
    </location>
</feature>
<name>A0ACA9SK93_9GLOM</name>